<organism evidence="2 3">
    <name type="scientific">Deinococcus radiophilus</name>
    <dbReference type="NCBI Taxonomy" id="32062"/>
    <lineage>
        <taxon>Bacteria</taxon>
        <taxon>Thermotogati</taxon>
        <taxon>Deinococcota</taxon>
        <taxon>Deinococci</taxon>
        <taxon>Deinococcales</taxon>
        <taxon>Deinococcaceae</taxon>
        <taxon>Deinococcus</taxon>
    </lineage>
</organism>
<reference evidence="2 3" key="1">
    <citation type="submission" date="2018-12" db="EMBL/GenBank/DDBJ databases">
        <title>Deinococcus radiophilus ATCC 27603 genome sequencing and assembly.</title>
        <authorList>
            <person name="Maclea K.S."/>
            <person name="Maynard C.R."/>
        </authorList>
    </citation>
    <scope>NUCLEOTIDE SEQUENCE [LARGE SCALE GENOMIC DNA]</scope>
    <source>
        <strain evidence="2 3">ATCC 27603</strain>
    </source>
</reference>
<dbReference type="Gene3D" id="3.30.2010.10">
    <property type="entry name" value="Metalloproteases ('zincins'), catalytic domain"/>
    <property type="match status" value="1"/>
</dbReference>
<comment type="caution">
    <text evidence="2">The sequence shown here is derived from an EMBL/GenBank/DDBJ whole genome shotgun (WGS) entry which is preliminary data.</text>
</comment>
<evidence type="ECO:0000259" key="1">
    <source>
        <dbReference type="Pfam" id="PF01863"/>
    </source>
</evidence>
<dbReference type="PANTHER" id="PTHR30399">
    <property type="entry name" value="UNCHARACTERIZED PROTEIN YGJP"/>
    <property type="match status" value="1"/>
</dbReference>
<keyword evidence="3" id="KW-1185">Reference proteome</keyword>
<dbReference type="InterPro" id="IPR002725">
    <property type="entry name" value="YgjP-like_metallopeptidase"/>
</dbReference>
<proteinExistence type="predicted"/>
<accession>A0A3S0I765</accession>
<dbReference type="Pfam" id="PF01863">
    <property type="entry name" value="YgjP-like"/>
    <property type="match status" value="1"/>
</dbReference>
<dbReference type="OrthoDB" id="9811177at2"/>
<dbReference type="InterPro" id="IPR053136">
    <property type="entry name" value="UTP_pyrophosphatase-like"/>
</dbReference>
<dbReference type="CDD" id="cd07344">
    <property type="entry name" value="M48_yhfN_like"/>
    <property type="match status" value="1"/>
</dbReference>
<feature type="domain" description="YgjP-like metallopeptidase" evidence="1">
    <location>
        <begin position="28"/>
        <end position="233"/>
    </location>
</feature>
<evidence type="ECO:0000313" key="3">
    <source>
        <dbReference type="Proteomes" id="UP000277766"/>
    </source>
</evidence>
<dbReference type="Proteomes" id="UP000277766">
    <property type="component" value="Unassembled WGS sequence"/>
</dbReference>
<dbReference type="PANTHER" id="PTHR30399:SF1">
    <property type="entry name" value="UTP PYROPHOSPHATASE"/>
    <property type="match status" value="1"/>
</dbReference>
<name>A0A3S0I765_9DEIO</name>
<protein>
    <submittedName>
        <fullName evidence="2">M48 family peptidase</fullName>
    </submittedName>
</protein>
<dbReference type="RefSeq" id="WP_126352297.1">
    <property type="nucleotide sequence ID" value="NZ_CP086384.1"/>
</dbReference>
<sequence length="238" mass="27777">MKAGSTQEPVTIGDLEMTLILKDVKNVHLSVHPPDGRITLVAPLGTRSDVARAYAISKLEWIRKQQQALNEQARQSARAFTERETHYLWGRRYLMTVQEADGRPKVEVDHSQIILTVRPETSVAKRAEVMHRWHKSLLYEAVPPLISKWEDILQVRVQRYFLQRMKTRWGSCNPERGHIRLNTELVKKPKEMLDYVVLHEMAHLLDQTHGQQFQSILNAHFPQWREVRQELNALPLSE</sequence>
<gene>
    <name evidence="2" type="ORF">EJ104_08465</name>
</gene>
<dbReference type="EMBL" id="RXPE01000016">
    <property type="protein sequence ID" value="RTR26364.1"/>
    <property type="molecule type" value="Genomic_DNA"/>
</dbReference>
<evidence type="ECO:0000313" key="2">
    <source>
        <dbReference type="EMBL" id="RTR26364.1"/>
    </source>
</evidence>
<dbReference type="AlphaFoldDB" id="A0A3S0I765"/>